<keyword evidence="2" id="KW-1185">Reference proteome</keyword>
<evidence type="ECO:0000313" key="1">
    <source>
        <dbReference type="EMBL" id="CAH1797134.1"/>
    </source>
</evidence>
<dbReference type="OrthoDB" id="504708at2759"/>
<comment type="caution">
    <text evidence="1">The sequence shown here is derived from an EMBL/GenBank/DDBJ whole genome shotgun (WGS) entry which is preliminary data.</text>
</comment>
<organism evidence="1 2">
    <name type="scientific">Owenia fusiformis</name>
    <name type="common">Polychaete worm</name>
    <dbReference type="NCBI Taxonomy" id="6347"/>
    <lineage>
        <taxon>Eukaryota</taxon>
        <taxon>Metazoa</taxon>
        <taxon>Spiralia</taxon>
        <taxon>Lophotrochozoa</taxon>
        <taxon>Annelida</taxon>
        <taxon>Polychaeta</taxon>
        <taxon>Sedentaria</taxon>
        <taxon>Canalipalpata</taxon>
        <taxon>Sabellida</taxon>
        <taxon>Oweniida</taxon>
        <taxon>Oweniidae</taxon>
        <taxon>Owenia</taxon>
    </lineage>
</organism>
<accession>A0A8J1TWJ5</accession>
<evidence type="ECO:0000313" key="2">
    <source>
        <dbReference type="Proteomes" id="UP000749559"/>
    </source>
</evidence>
<protein>
    <submittedName>
        <fullName evidence="1">Uncharacterized protein</fullName>
    </submittedName>
</protein>
<sequence>MSAFLLAVVVIATTGVLGVQSDCNFSEECKYRYWCDKKLHKCLPMVGIGKPCRKNDECIQLSKCVPLGNGTCEETCRVDNDCLQHRNGRNKYCTAGGLGGTQKGRCEMKHERGYRCGRSAECQGKMFCRNGQCLVAVQIVQCRLSCYGPNLERPDHLRPGHIVNVTYHCDFVRRGQFGHQNLTARIRYDKKDLLGKIQGLSPLSFTGFLTKVAKKGEFTANIGAVMKPCVNLKSSCQANRHCYLYAGQK</sequence>
<reference evidence="1" key="1">
    <citation type="submission" date="2022-03" db="EMBL/GenBank/DDBJ databases">
        <authorList>
            <person name="Martin C."/>
        </authorList>
    </citation>
    <scope>NUCLEOTIDE SEQUENCE</scope>
</reference>
<dbReference type="Proteomes" id="UP000749559">
    <property type="component" value="Unassembled WGS sequence"/>
</dbReference>
<gene>
    <name evidence="1" type="ORF">OFUS_LOCUS21469</name>
</gene>
<proteinExistence type="predicted"/>
<dbReference type="AlphaFoldDB" id="A0A8J1TWJ5"/>
<dbReference type="EMBL" id="CAIIXF020000010">
    <property type="protein sequence ID" value="CAH1797134.1"/>
    <property type="molecule type" value="Genomic_DNA"/>
</dbReference>
<name>A0A8J1TWJ5_OWEFU</name>